<sequence>MLLRMKLLSSKFSCEINKLYGSSPQKMTGGSCIFLDAAALRSLIPPSSLVPHLLTSLPSHSSAVHSPSRQIFPVDPSTCSSLLLMPSWSSSPALPYIGVKTVTSFPHNSDLGLPGISASYALFSSTTGANLAGFDGTELTLLRTSAVSALAARFLAREDARVLVMVGAGALAPYLIRAHRFIRPGIERVIIWNRSAARARDLARRLEEEEEGGNVIFEHAESLDEVIGFGDVVSCATSSKTPIVKGEWLKPGSHLDLVGSFSPAMRECDDEALVRAARVFVDFPAAMSEAGELVGAFERGAMSPEDVAGNLSDLAGGLKVGRRSPSEITVFKSVGAALIDLLAGQLAYESYITST</sequence>
<dbReference type="Proteomes" id="UP001412067">
    <property type="component" value="Unassembled WGS sequence"/>
</dbReference>
<comment type="caution">
    <text evidence="2">The sequence shown here is derived from an EMBL/GenBank/DDBJ whole genome shotgun (WGS) entry which is preliminary data.</text>
</comment>
<evidence type="ECO:0000256" key="1">
    <source>
        <dbReference type="ARBA" id="ARBA00008903"/>
    </source>
</evidence>
<keyword evidence="3" id="KW-1185">Reference proteome</keyword>
<dbReference type="InterPro" id="IPR023401">
    <property type="entry name" value="ODC_N"/>
</dbReference>
<dbReference type="PANTHER" id="PTHR13812:SF19">
    <property type="entry name" value="KETIMINE REDUCTASE MU-CRYSTALLIN"/>
    <property type="match status" value="1"/>
</dbReference>
<name>A0ABR2MEA1_9ASPA</name>
<dbReference type="Pfam" id="PF02423">
    <property type="entry name" value="OCD_Mu_crystall"/>
    <property type="match status" value="1"/>
</dbReference>
<gene>
    <name evidence="2" type="ORF">KSP40_PGU002555</name>
</gene>
<protein>
    <recommendedName>
        <fullName evidence="4">Ornithine cyclodeaminase</fullName>
    </recommendedName>
</protein>
<evidence type="ECO:0008006" key="4">
    <source>
        <dbReference type="Google" id="ProtNLM"/>
    </source>
</evidence>
<dbReference type="EMBL" id="JBBWWR010000008">
    <property type="protein sequence ID" value="KAK8962492.1"/>
    <property type="molecule type" value="Genomic_DNA"/>
</dbReference>
<dbReference type="Gene3D" id="3.40.50.720">
    <property type="entry name" value="NAD(P)-binding Rossmann-like Domain"/>
    <property type="match status" value="1"/>
</dbReference>
<organism evidence="2 3">
    <name type="scientific">Platanthera guangdongensis</name>
    <dbReference type="NCBI Taxonomy" id="2320717"/>
    <lineage>
        <taxon>Eukaryota</taxon>
        <taxon>Viridiplantae</taxon>
        <taxon>Streptophyta</taxon>
        <taxon>Embryophyta</taxon>
        <taxon>Tracheophyta</taxon>
        <taxon>Spermatophyta</taxon>
        <taxon>Magnoliopsida</taxon>
        <taxon>Liliopsida</taxon>
        <taxon>Asparagales</taxon>
        <taxon>Orchidaceae</taxon>
        <taxon>Orchidoideae</taxon>
        <taxon>Orchideae</taxon>
        <taxon>Orchidinae</taxon>
        <taxon>Platanthera</taxon>
    </lineage>
</organism>
<dbReference type="PIRSF" id="PIRSF001439">
    <property type="entry name" value="CryM"/>
    <property type="match status" value="1"/>
</dbReference>
<dbReference type="Gene3D" id="3.30.1780.10">
    <property type="entry name" value="ornithine cyclodeaminase, domain 1"/>
    <property type="match status" value="1"/>
</dbReference>
<dbReference type="NCBIfam" id="NF004793">
    <property type="entry name" value="PRK06141.1"/>
    <property type="match status" value="1"/>
</dbReference>
<dbReference type="PANTHER" id="PTHR13812">
    <property type="entry name" value="KETIMINE REDUCTASE MU-CRYSTALLIN"/>
    <property type="match status" value="1"/>
</dbReference>
<accession>A0ABR2MEA1</accession>
<proteinExistence type="inferred from homology"/>
<reference evidence="2 3" key="1">
    <citation type="journal article" date="2022" name="Nat. Plants">
        <title>Genomes of leafy and leafless Platanthera orchids illuminate the evolution of mycoheterotrophy.</title>
        <authorList>
            <person name="Li M.H."/>
            <person name="Liu K.W."/>
            <person name="Li Z."/>
            <person name="Lu H.C."/>
            <person name="Ye Q.L."/>
            <person name="Zhang D."/>
            <person name="Wang J.Y."/>
            <person name="Li Y.F."/>
            <person name="Zhong Z.M."/>
            <person name="Liu X."/>
            <person name="Yu X."/>
            <person name="Liu D.K."/>
            <person name="Tu X.D."/>
            <person name="Liu B."/>
            <person name="Hao Y."/>
            <person name="Liao X.Y."/>
            <person name="Jiang Y.T."/>
            <person name="Sun W.H."/>
            <person name="Chen J."/>
            <person name="Chen Y.Q."/>
            <person name="Ai Y."/>
            <person name="Zhai J.W."/>
            <person name="Wu S.S."/>
            <person name="Zhou Z."/>
            <person name="Hsiao Y.Y."/>
            <person name="Wu W.L."/>
            <person name="Chen Y.Y."/>
            <person name="Lin Y.F."/>
            <person name="Hsu J.L."/>
            <person name="Li C.Y."/>
            <person name="Wang Z.W."/>
            <person name="Zhao X."/>
            <person name="Zhong W.Y."/>
            <person name="Ma X.K."/>
            <person name="Ma L."/>
            <person name="Huang J."/>
            <person name="Chen G.Z."/>
            <person name="Huang M.Z."/>
            <person name="Huang L."/>
            <person name="Peng D.H."/>
            <person name="Luo Y.B."/>
            <person name="Zou S.Q."/>
            <person name="Chen S.P."/>
            <person name="Lan S."/>
            <person name="Tsai W.C."/>
            <person name="Van de Peer Y."/>
            <person name="Liu Z.J."/>
        </authorList>
    </citation>
    <scope>NUCLEOTIDE SEQUENCE [LARGE SCALE GENOMIC DNA]</scope>
    <source>
        <strain evidence="2">Lor288</strain>
    </source>
</reference>
<evidence type="ECO:0000313" key="3">
    <source>
        <dbReference type="Proteomes" id="UP001412067"/>
    </source>
</evidence>
<dbReference type="SUPFAM" id="SSF51735">
    <property type="entry name" value="NAD(P)-binding Rossmann-fold domains"/>
    <property type="match status" value="1"/>
</dbReference>
<evidence type="ECO:0000313" key="2">
    <source>
        <dbReference type="EMBL" id="KAK8962492.1"/>
    </source>
</evidence>
<dbReference type="InterPro" id="IPR036291">
    <property type="entry name" value="NAD(P)-bd_dom_sf"/>
</dbReference>
<dbReference type="InterPro" id="IPR003462">
    <property type="entry name" value="ODC_Mu_crystall"/>
</dbReference>
<comment type="similarity">
    <text evidence="1">Belongs to the ornithine cyclodeaminase/mu-crystallin family.</text>
</comment>